<dbReference type="OrthoDB" id="4236184at2"/>
<dbReference type="Proteomes" id="UP000287830">
    <property type="component" value="Unassembled WGS sequence"/>
</dbReference>
<dbReference type="AlphaFoldDB" id="A0A7U9KYP7"/>
<organism evidence="1 2">
    <name type="scientific">Streptomyces chrestomyceticus JCM 4735</name>
    <dbReference type="NCBI Taxonomy" id="1306181"/>
    <lineage>
        <taxon>Bacteria</taxon>
        <taxon>Bacillati</taxon>
        <taxon>Actinomycetota</taxon>
        <taxon>Actinomycetes</taxon>
        <taxon>Kitasatosporales</taxon>
        <taxon>Streptomycetaceae</taxon>
        <taxon>Streptomyces</taxon>
    </lineage>
</organism>
<dbReference type="EMBL" id="BHZC01000001">
    <property type="protein sequence ID" value="GCD36993.1"/>
    <property type="molecule type" value="Genomic_DNA"/>
</dbReference>
<name>A0A7U9KYP7_9ACTN</name>
<sequence>MSLTTAGEPPGPVRFFLMCDRLGCGARAVLDLVVPDQPPDIETDLFGHLLHSAKAAAPRIADMGWTYYQGDGYWCPRCSTPRPQRPRRGRTRSS</sequence>
<dbReference type="RefSeq" id="WP_125046445.1">
    <property type="nucleotide sequence ID" value="NZ_BHZC01000001.1"/>
</dbReference>
<comment type="caution">
    <text evidence="1">The sequence shown here is derived from an EMBL/GenBank/DDBJ whole genome shotgun (WGS) entry which is preliminary data.</text>
</comment>
<reference evidence="1 2" key="1">
    <citation type="submission" date="2018-11" db="EMBL/GenBank/DDBJ databases">
        <title>Whole genome sequence of Streptomyces chrestomyceticus NBRC 13444(T).</title>
        <authorList>
            <person name="Komaki H."/>
            <person name="Tamura T."/>
        </authorList>
    </citation>
    <scope>NUCLEOTIDE SEQUENCE [LARGE SCALE GENOMIC DNA]</scope>
    <source>
        <strain evidence="1 2">NBRC 13444</strain>
    </source>
</reference>
<gene>
    <name evidence="1" type="ORF">OEIGOIKO_04774</name>
</gene>
<dbReference type="GeneID" id="95623608"/>
<proteinExistence type="predicted"/>
<evidence type="ECO:0000313" key="2">
    <source>
        <dbReference type="Proteomes" id="UP000287830"/>
    </source>
</evidence>
<evidence type="ECO:0000313" key="1">
    <source>
        <dbReference type="EMBL" id="GCD36993.1"/>
    </source>
</evidence>
<accession>A0A7U9KYP7</accession>
<protein>
    <submittedName>
        <fullName evidence="1">Uncharacterized protein</fullName>
    </submittedName>
</protein>